<dbReference type="PRINTS" id="PR00420">
    <property type="entry name" value="RNGMNOXGNASE"/>
</dbReference>
<dbReference type="Gene3D" id="3.50.50.60">
    <property type="entry name" value="FAD/NAD(P)-binding domain"/>
    <property type="match status" value="2"/>
</dbReference>
<feature type="domain" description="FAD-binding" evidence="8">
    <location>
        <begin position="8"/>
        <end position="328"/>
    </location>
</feature>
<dbReference type="InterPro" id="IPR051205">
    <property type="entry name" value="UbiH/COQ6_monooxygenase"/>
</dbReference>
<dbReference type="NCBIfam" id="TIGR01988">
    <property type="entry name" value="Ubi-OHases"/>
    <property type="match status" value="1"/>
</dbReference>
<keyword evidence="7" id="KW-0503">Monooxygenase</keyword>
<gene>
    <name evidence="9" type="ORF">F2P44_24320</name>
</gene>
<dbReference type="PANTHER" id="PTHR43876:SF8">
    <property type="entry name" value="2-OCTAPRENYL-6-METHOXYPHENOL HYDROXYLASE"/>
    <property type="match status" value="1"/>
</dbReference>
<proteinExistence type="inferred from homology"/>
<evidence type="ECO:0000256" key="5">
    <source>
        <dbReference type="ARBA" id="ARBA00022827"/>
    </source>
</evidence>
<evidence type="ECO:0000259" key="8">
    <source>
        <dbReference type="Pfam" id="PF01494"/>
    </source>
</evidence>
<dbReference type="InterPro" id="IPR018168">
    <property type="entry name" value="Ubi_Hdrlase_CS"/>
</dbReference>
<dbReference type="PANTHER" id="PTHR43876">
    <property type="entry name" value="UBIQUINONE BIOSYNTHESIS MONOOXYGENASE COQ6, MITOCHONDRIAL"/>
    <property type="match status" value="1"/>
</dbReference>
<keyword evidence="5" id="KW-0274">FAD</keyword>
<dbReference type="Proteomes" id="UP000621455">
    <property type="component" value="Unassembled WGS sequence"/>
</dbReference>
<dbReference type="Pfam" id="PF01494">
    <property type="entry name" value="FAD_binding_3"/>
    <property type="match status" value="1"/>
</dbReference>
<comment type="caution">
    <text evidence="9">The sequence shown here is derived from an EMBL/GenBank/DDBJ whole genome shotgun (WGS) entry which is preliminary data.</text>
</comment>
<dbReference type="EMBL" id="WHJG01000032">
    <property type="protein sequence ID" value="NHZ82383.1"/>
    <property type="molecule type" value="Genomic_DNA"/>
</dbReference>
<evidence type="ECO:0000256" key="6">
    <source>
        <dbReference type="ARBA" id="ARBA00023002"/>
    </source>
</evidence>
<dbReference type="RefSeq" id="WP_167090355.1">
    <property type="nucleotide sequence ID" value="NZ_WHJG01000032.1"/>
</dbReference>
<evidence type="ECO:0000256" key="3">
    <source>
        <dbReference type="ARBA" id="ARBA00005349"/>
    </source>
</evidence>
<sequence>MDNTQTTFDVAICGAGPVGMALAALLARRGMDSARIALIDAKALGTAMSDPRSIALSYGSRLLLEEIGAWPLPASAIHQVHVSRRGHFGRSLIDRGEHGVEALGYVARYGDLVSALSAACERAGVVAMRPARVAGHAERADGVGLTLDDGRALDAAVVVQAEGGVFGEQDARSRTHDYRQTAVIARVSASAPLAHRAYERFTGEGPLALLPQDGADGHQYALVWCVRPERAQALLALDDAAFLAQLGEAFGQRLGRFTATGARSAYPLGLNAEPAATKRTVAIGNAAQTLHPVAGQGLNLGLRDAAVLARLLVREAGPAAVSAFASERQSDRKLVVELTDSMARAFAHEGPGQALLGLSLGLLDTFNPAKNLLGEWMMFGRR</sequence>
<keyword evidence="6" id="KW-0560">Oxidoreductase</keyword>
<dbReference type="SUPFAM" id="SSF51905">
    <property type="entry name" value="FAD/NAD(P)-binding domain"/>
    <property type="match status" value="1"/>
</dbReference>
<dbReference type="InterPro" id="IPR002938">
    <property type="entry name" value="FAD-bd"/>
</dbReference>
<dbReference type="Gene3D" id="3.30.9.10">
    <property type="entry name" value="D-Amino Acid Oxidase, subunit A, domain 2"/>
    <property type="match status" value="1"/>
</dbReference>
<evidence type="ECO:0000256" key="1">
    <source>
        <dbReference type="ARBA" id="ARBA00001974"/>
    </source>
</evidence>
<evidence type="ECO:0000313" key="9">
    <source>
        <dbReference type="EMBL" id="NHZ82383.1"/>
    </source>
</evidence>
<keyword evidence="10" id="KW-1185">Reference proteome</keyword>
<evidence type="ECO:0000256" key="7">
    <source>
        <dbReference type="ARBA" id="ARBA00023033"/>
    </source>
</evidence>
<evidence type="ECO:0000256" key="2">
    <source>
        <dbReference type="ARBA" id="ARBA00004749"/>
    </source>
</evidence>
<dbReference type="InterPro" id="IPR010971">
    <property type="entry name" value="UbiH/COQ6"/>
</dbReference>
<comment type="similarity">
    <text evidence="3">Belongs to the UbiH/COQ6 family.</text>
</comment>
<dbReference type="PROSITE" id="PS01304">
    <property type="entry name" value="UBIH"/>
    <property type="match status" value="1"/>
</dbReference>
<evidence type="ECO:0000256" key="4">
    <source>
        <dbReference type="ARBA" id="ARBA00022630"/>
    </source>
</evidence>
<accession>A0ABX0NAP7</accession>
<keyword evidence="4" id="KW-0285">Flavoprotein</keyword>
<name>A0ABX0NAP7_9BURK</name>
<reference evidence="9 10" key="1">
    <citation type="submission" date="2019-10" db="EMBL/GenBank/DDBJ databases">
        <title>Taxonomy of Antarctic Massilia spp.: description of Massilia rubra sp. nov., Massilia aquatica sp. nov., Massilia mucilaginosa sp. nov., Massilia frigida sp. nov. isolated from streams, lakes and regoliths.</title>
        <authorList>
            <person name="Holochova P."/>
            <person name="Sedlacek I."/>
            <person name="Kralova S."/>
            <person name="Maslanova I."/>
            <person name="Busse H.-J."/>
            <person name="Stankova E."/>
            <person name="Vrbovska V."/>
            <person name="Kovarovic V."/>
            <person name="Bartak M."/>
            <person name="Svec P."/>
            <person name="Pantucek R."/>
        </authorList>
    </citation>
    <scope>NUCLEOTIDE SEQUENCE [LARGE SCALE GENOMIC DNA]</scope>
    <source>
        <strain evidence="9 10">CCM 8695</strain>
    </source>
</reference>
<protein>
    <submittedName>
        <fullName evidence="9">2-octaprenyl-6-methoxyphenyl hydroxylase</fullName>
    </submittedName>
</protein>
<comment type="pathway">
    <text evidence="2">Cofactor biosynthesis; ubiquinone biosynthesis.</text>
</comment>
<evidence type="ECO:0000313" key="10">
    <source>
        <dbReference type="Proteomes" id="UP000621455"/>
    </source>
</evidence>
<organism evidence="9 10">
    <name type="scientific">Massilia frigida</name>
    <dbReference type="NCBI Taxonomy" id="2609281"/>
    <lineage>
        <taxon>Bacteria</taxon>
        <taxon>Pseudomonadati</taxon>
        <taxon>Pseudomonadota</taxon>
        <taxon>Betaproteobacteria</taxon>
        <taxon>Burkholderiales</taxon>
        <taxon>Oxalobacteraceae</taxon>
        <taxon>Telluria group</taxon>
        <taxon>Massilia</taxon>
    </lineage>
</organism>
<dbReference type="InterPro" id="IPR036188">
    <property type="entry name" value="FAD/NAD-bd_sf"/>
</dbReference>
<comment type="cofactor">
    <cofactor evidence="1">
        <name>FAD</name>
        <dbReference type="ChEBI" id="CHEBI:57692"/>
    </cofactor>
</comment>